<evidence type="ECO:0000256" key="1">
    <source>
        <dbReference type="ARBA" id="ARBA00022729"/>
    </source>
</evidence>
<dbReference type="PANTHER" id="PTHR33376:SF15">
    <property type="entry name" value="BLL6794 PROTEIN"/>
    <property type="match status" value="1"/>
</dbReference>
<dbReference type="Pfam" id="PF03480">
    <property type="entry name" value="DctP"/>
    <property type="match status" value="1"/>
</dbReference>
<keyword evidence="1" id="KW-0732">Signal</keyword>
<gene>
    <name evidence="2" type="ORF">GCM10009668_28530</name>
</gene>
<keyword evidence="3" id="KW-1185">Reference proteome</keyword>
<dbReference type="RefSeq" id="WP_343995473.1">
    <property type="nucleotide sequence ID" value="NZ_BAAALG010000011.1"/>
</dbReference>
<sequence>MGVVLSGALAACAEDGGGSQSGGDGVAAGATQDDYVKAFEDVDAITLVAQTPAPKGSVTGLLYEDYFKEIEEWSGGKLKFDVNYAYAIAPVTEQDDALRDGRLDITFISPMLEPDQYPANAALVDMTFVGNQSPTVGPLQGHGTWNSVAFEHPQVLKELEDQGMHVLMPAFAGGPNGIFCTEKRATAAEIDGTSIIASGTLQGKQLQALGASPVSIDFTEVFEALQRGTADCAANSLRVTELNGLAEVVPYAVFDESLALGQSPGAFAVSKARWDELPLVAQQLLHDKMDMFLKSNISGANAMAVTALKSLDAAGGSVSGYDDAARTKLEEFNSSALAGIADNDRLDDGQALVDTLTASSEEWAGIVEEMGVESVAWPDYVAWSGSNEVDLDAFVATFMEKVMSPHRPS</sequence>
<dbReference type="EMBL" id="BAAALG010000011">
    <property type="protein sequence ID" value="GAA1106971.1"/>
    <property type="molecule type" value="Genomic_DNA"/>
</dbReference>
<dbReference type="InterPro" id="IPR038404">
    <property type="entry name" value="TRAP_DctP_sf"/>
</dbReference>
<dbReference type="InterPro" id="IPR018389">
    <property type="entry name" value="DctP_fam"/>
</dbReference>
<name>A0ABN1TXH2_9ACTN</name>
<proteinExistence type="predicted"/>
<evidence type="ECO:0000313" key="2">
    <source>
        <dbReference type="EMBL" id="GAA1106971.1"/>
    </source>
</evidence>
<dbReference type="Gene3D" id="3.40.190.170">
    <property type="entry name" value="Bacterial extracellular solute-binding protein, family 7"/>
    <property type="match status" value="1"/>
</dbReference>
<accession>A0ABN1TXH2</accession>
<dbReference type="NCBIfam" id="NF037995">
    <property type="entry name" value="TRAP_S1"/>
    <property type="match status" value="1"/>
</dbReference>
<comment type="caution">
    <text evidence="2">The sequence shown here is derived from an EMBL/GenBank/DDBJ whole genome shotgun (WGS) entry which is preliminary data.</text>
</comment>
<evidence type="ECO:0008006" key="4">
    <source>
        <dbReference type="Google" id="ProtNLM"/>
    </source>
</evidence>
<evidence type="ECO:0000313" key="3">
    <source>
        <dbReference type="Proteomes" id="UP001501581"/>
    </source>
</evidence>
<protein>
    <recommendedName>
        <fullName evidence="4">C4-dicarboxylate ABC transporter substrate-binding protein</fullName>
    </recommendedName>
</protein>
<organism evidence="2 3">
    <name type="scientific">Nocardioides dubius</name>
    <dbReference type="NCBI Taxonomy" id="317019"/>
    <lineage>
        <taxon>Bacteria</taxon>
        <taxon>Bacillati</taxon>
        <taxon>Actinomycetota</taxon>
        <taxon>Actinomycetes</taxon>
        <taxon>Propionibacteriales</taxon>
        <taxon>Nocardioidaceae</taxon>
        <taxon>Nocardioides</taxon>
    </lineage>
</organism>
<reference evidence="2 3" key="1">
    <citation type="journal article" date="2019" name="Int. J. Syst. Evol. Microbiol.">
        <title>The Global Catalogue of Microorganisms (GCM) 10K type strain sequencing project: providing services to taxonomists for standard genome sequencing and annotation.</title>
        <authorList>
            <consortium name="The Broad Institute Genomics Platform"/>
            <consortium name="The Broad Institute Genome Sequencing Center for Infectious Disease"/>
            <person name="Wu L."/>
            <person name="Ma J."/>
        </authorList>
    </citation>
    <scope>NUCLEOTIDE SEQUENCE [LARGE SCALE GENOMIC DNA]</scope>
    <source>
        <strain evidence="2 3">JCM 13008</strain>
    </source>
</reference>
<dbReference type="PANTHER" id="PTHR33376">
    <property type="match status" value="1"/>
</dbReference>
<dbReference type="Proteomes" id="UP001501581">
    <property type="component" value="Unassembled WGS sequence"/>
</dbReference>